<protein>
    <recommendedName>
        <fullName evidence="1">N-acetyltransferase domain-containing protein</fullName>
    </recommendedName>
</protein>
<evidence type="ECO:0000313" key="2">
    <source>
        <dbReference type="EMBL" id="GAA2868860.1"/>
    </source>
</evidence>
<proteinExistence type="predicted"/>
<dbReference type="SUPFAM" id="SSF55729">
    <property type="entry name" value="Acyl-CoA N-acyltransferases (Nat)"/>
    <property type="match status" value="1"/>
</dbReference>
<comment type="caution">
    <text evidence="2">The sequence shown here is derived from an EMBL/GenBank/DDBJ whole genome shotgun (WGS) entry which is preliminary data.</text>
</comment>
<feature type="domain" description="N-acetyltransferase" evidence="1">
    <location>
        <begin position="1"/>
        <end position="139"/>
    </location>
</feature>
<dbReference type="EMBL" id="BAAAVI010000017">
    <property type="protein sequence ID" value="GAA2868860.1"/>
    <property type="molecule type" value="Genomic_DNA"/>
</dbReference>
<gene>
    <name evidence="2" type="ORF">GCM10010517_28750</name>
</gene>
<dbReference type="Pfam" id="PF13508">
    <property type="entry name" value="Acetyltransf_7"/>
    <property type="match status" value="1"/>
</dbReference>
<reference evidence="2 3" key="1">
    <citation type="journal article" date="2019" name="Int. J. Syst. Evol. Microbiol.">
        <title>The Global Catalogue of Microorganisms (GCM) 10K type strain sequencing project: providing services to taxonomists for standard genome sequencing and annotation.</title>
        <authorList>
            <consortium name="The Broad Institute Genomics Platform"/>
            <consortium name="The Broad Institute Genome Sequencing Center for Infectious Disease"/>
            <person name="Wu L."/>
            <person name="Ma J."/>
        </authorList>
    </citation>
    <scope>NUCLEOTIDE SEQUENCE [LARGE SCALE GENOMIC DNA]</scope>
    <source>
        <strain evidence="2 3">JCM 6242</strain>
    </source>
</reference>
<name>A0ABN3VXD8_9ACTN</name>
<dbReference type="RefSeq" id="WP_344971451.1">
    <property type="nucleotide sequence ID" value="NZ_BAAAVI010000017.1"/>
</dbReference>
<keyword evidence="3" id="KW-1185">Reference proteome</keyword>
<dbReference type="InterPro" id="IPR000182">
    <property type="entry name" value="GNAT_dom"/>
</dbReference>
<evidence type="ECO:0000259" key="1">
    <source>
        <dbReference type="PROSITE" id="PS51186"/>
    </source>
</evidence>
<dbReference type="Gene3D" id="3.40.630.30">
    <property type="match status" value="1"/>
</dbReference>
<dbReference type="CDD" id="cd04301">
    <property type="entry name" value="NAT_SF"/>
    <property type="match status" value="1"/>
</dbReference>
<dbReference type="Proteomes" id="UP001500831">
    <property type="component" value="Unassembled WGS sequence"/>
</dbReference>
<organism evidence="2 3">
    <name type="scientific">Streptosporangium fragile</name>
    <dbReference type="NCBI Taxonomy" id="46186"/>
    <lineage>
        <taxon>Bacteria</taxon>
        <taxon>Bacillati</taxon>
        <taxon>Actinomycetota</taxon>
        <taxon>Actinomycetes</taxon>
        <taxon>Streptosporangiales</taxon>
        <taxon>Streptosporangiaceae</taxon>
        <taxon>Streptosporangium</taxon>
    </lineage>
</organism>
<accession>A0ABN3VXD8</accession>
<sequence length="282" mass="29282">MLVREATAADVAAIAVVAVAAGETGEWTGADPAYVGHLLSHGRVVVAEHRGEVTGFGATRPIGRGPAAVGMLCDLFVDPRSHGRGAGRAMLDVLWHDAPRRMTFSSLHAHALPLYTSFGLDAWWPLLYLAGDVRALRAPAGWSVSTADPGEVAALEERWTGVDRSADHRAWAARPSGRAVVADRAGEALAAGTVAGAGPEYGIAHLMSASHAGEDTARDAVIAVLASLDPPGGRAQVCLPAPHPAVRPLLAAGWRNDSMDLFMATDPAFLDPLRAVPSPALA</sequence>
<dbReference type="InterPro" id="IPR016181">
    <property type="entry name" value="Acyl_CoA_acyltransferase"/>
</dbReference>
<dbReference type="PROSITE" id="PS51186">
    <property type="entry name" value="GNAT"/>
    <property type="match status" value="1"/>
</dbReference>
<evidence type="ECO:0000313" key="3">
    <source>
        <dbReference type="Proteomes" id="UP001500831"/>
    </source>
</evidence>